<dbReference type="AlphaFoldDB" id="E4RQ03"/>
<dbReference type="GO" id="GO:0046491">
    <property type="term" value="P:L-methylmalonyl-CoA metabolic process"/>
    <property type="evidence" value="ECO:0007669"/>
    <property type="project" value="TreeGrafter"/>
</dbReference>
<reference evidence="3 4" key="2">
    <citation type="journal article" date="2011" name="J. Bacteriol.">
        <title>Complete Genome Sequence of the Haloalkaliphilic, Hydrogen Producing Halanaerobium hydrogenoformans.</title>
        <authorList>
            <person name="Brown S.D."/>
            <person name="Begemann M.B."/>
            <person name="Mormile M.R."/>
            <person name="Wall J.D."/>
            <person name="Han C.S."/>
            <person name="Goodwin L.A."/>
            <person name="Pitluck S."/>
            <person name="Land M.L."/>
            <person name="Hauser L.J."/>
            <person name="Elias D.A."/>
        </authorList>
    </citation>
    <scope>NUCLEOTIDE SEQUENCE [LARGE SCALE GENOMIC DNA]</scope>
    <source>
        <strain evidence="4">sapolanicus</strain>
    </source>
</reference>
<dbReference type="eggNOG" id="COG3185">
    <property type="taxonomic scope" value="Bacteria"/>
</dbReference>
<protein>
    <recommendedName>
        <fullName evidence="2">VOC domain-containing protein</fullName>
    </recommendedName>
</protein>
<evidence type="ECO:0000259" key="2">
    <source>
        <dbReference type="PROSITE" id="PS51819"/>
    </source>
</evidence>
<accession>E4RQ03</accession>
<dbReference type="InterPro" id="IPR029068">
    <property type="entry name" value="Glyas_Bleomycin-R_OHBP_Dase"/>
</dbReference>
<dbReference type="InterPro" id="IPR051785">
    <property type="entry name" value="MMCE/EMCE_epimerase"/>
</dbReference>
<organism evidence="3 4">
    <name type="scientific">Halanaerobium hydrogeniformans</name>
    <name type="common">Halanaerobium sp. (strain sapolanicus)</name>
    <dbReference type="NCBI Taxonomy" id="656519"/>
    <lineage>
        <taxon>Bacteria</taxon>
        <taxon>Bacillati</taxon>
        <taxon>Bacillota</taxon>
        <taxon>Clostridia</taxon>
        <taxon>Halanaerobiales</taxon>
        <taxon>Halanaerobiaceae</taxon>
        <taxon>Halanaerobium</taxon>
    </lineage>
</organism>
<dbReference type="KEGG" id="has:Halsa_0924"/>
<gene>
    <name evidence="3" type="ordered locus">Halsa_0924</name>
</gene>
<keyword evidence="1" id="KW-0479">Metal-binding</keyword>
<dbReference type="Proteomes" id="UP000007434">
    <property type="component" value="Chromosome"/>
</dbReference>
<dbReference type="PANTHER" id="PTHR43048">
    <property type="entry name" value="METHYLMALONYL-COA EPIMERASE"/>
    <property type="match status" value="1"/>
</dbReference>
<dbReference type="SUPFAM" id="SSF54593">
    <property type="entry name" value="Glyoxalase/Bleomycin resistance protein/Dihydroxybiphenyl dioxygenase"/>
    <property type="match status" value="2"/>
</dbReference>
<evidence type="ECO:0000313" key="3">
    <source>
        <dbReference type="EMBL" id="ADQ14370.1"/>
    </source>
</evidence>
<dbReference type="PANTHER" id="PTHR43048:SF3">
    <property type="entry name" value="METHYLMALONYL-COA EPIMERASE, MITOCHONDRIAL"/>
    <property type="match status" value="1"/>
</dbReference>
<keyword evidence="4" id="KW-1185">Reference proteome</keyword>
<evidence type="ECO:0000313" key="4">
    <source>
        <dbReference type="Proteomes" id="UP000007434"/>
    </source>
</evidence>
<dbReference type="RefSeq" id="WP_013405460.1">
    <property type="nucleotide sequence ID" value="NC_014654.1"/>
</dbReference>
<dbReference type="InterPro" id="IPR037523">
    <property type="entry name" value="VOC_core"/>
</dbReference>
<dbReference type="PROSITE" id="PS51819">
    <property type="entry name" value="VOC"/>
    <property type="match status" value="1"/>
</dbReference>
<dbReference type="EMBL" id="CP002304">
    <property type="protein sequence ID" value="ADQ14370.1"/>
    <property type="molecule type" value="Genomic_DNA"/>
</dbReference>
<reference evidence="3 4" key="1">
    <citation type="submission" date="2010-11" db="EMBL/GenBank/DDBJ databases">
        <title>Complete sequence of Halanaerobium sp. sapolanicus.</title>
        <authorList>
            <consortium name="US DOE Joint Genome Institute"/>
            <person name="Lucas S."/>
            <person name="Copeland A."/>
            <person name="Lapidus A."/>
            <person name="Cheng J.-F."/>
            <person name="Bruce D."/>
            <person name="Goodwin L."/>
            <person name="Pitluck S."/>
            <person name="Davenport K."/>
            <person name="Detter J.C."/>
            <person name="Han C."/>
            <person name="Tapia R."/>
            <person name="Land M."/>
            <person name="Hauser L."/>
            <person name="Jeffries C."/>
            <person name="Kyrpides N."/>
            <person name="Ivanova N."/>
            <person name="Mikhailova N."/>
            <person name="Begemann M.B."/>
            <person name="Mormile M.R."/>
            <person name="Wall J.D."/>
            <person name="Elias D.A."/>
            <person name="Woyke T."/>
        </authorList>
    </citation>
    <scope>NUCLEOTIDE SEQUENCE [LARGE SCALE GENOMIC DNA]</scope>
    <source>
        <strain evidence="4">sapolanicus</strain>
    </source>
</reference>
<dbReference type="GO" id="GO:0046872">
    <property type="term" value="F:metal ion binding"/>
    <property type="evidence" value="ECO:0007669"/>
    <property type="project" value="UniProtKB-KW"/>
</dbReference>
<dbReference type="STRING" id="656519.Halsa_0924"/>
<feature type="domain" description="VOC" evidence="2">
    <location>
        <begin position="173"/>
        <end position="310"/>
    </location>
</feature>
<sequence>MEAVFKDVLQVGVVVKDLDSTMKTYADKYGIGPWVVYEFNKDTVADMEVEGERQDYRMKLAVADIGGVQWELIEPLDEISDYAKFLKEHGEGIHHVALDTESYESALKFCEENDLDPLQYGYWGSNFHYDYRKTQEDLKCIVELYGPEEDFEWPEPDAVYPEGPMEKEAVFKDLLQVGVVVKDLDSTMKTYADKYGIGPWVVYEFNKDTVVDMEIEGERQDYRMKLAVADIGGVQWELIEPLDEISDYAKFLKEHGEGIHHVALDTESYESALEFCEENDLDPLQYGYWGSNFHYDYRKTQEDLKCIVELYGPEEDFEWPEPDAVYPEEKSKV</sequence>
<dbReference type="GO" id="GO:0004493">
    <property type="term" value="F:methylmalonyl-CoA epimerase activity"/>
    <property type="evidence" value="ECO:0007669"/>
    <property type="project" value="TreeGrafter"/>
</dbReference>
<dbReference type="Pfam" id="PF13669">
    <property type="entry name" value="Glyoxalase_4"/>
    <property type="match status" value="2"/>
</dbReference>
<proteinExistence type="predicted"/>
<dbReference type="HOGENOM" id="CLU_833584_0_0_9"/>
<name>E4RQ03_HALHG</name>
<dbReference type="Gene3D" id="3.10.180.10">
    <property type="entry name" value="2,3-Dihydroxybiphenyl 1,2-Dioxygenase, domain 1"/>
    <property type="match status" value="2"/>
</dbReference>
<evidence type="ECO:0000256" key="1">
    <source>
        <dbReference type="ARBA" id="ARBA00022723"/>
    </source>
</evidence>